<dbReference type="Proteomes" id="UP000762253">
    <property type="component" value="Unassembled WGS sequence"/>
</dbReference>
<evidence type="ECO:0000313" key="1">
    <source>
        <dbReference type="EMBL" id="NMF62941.1"/>
    </source>
</evidence>
<evidence type="ECO:0008006" key="3">
    <source>
        <dbReference type="Google" id="ProtNLM"/>
    </source>
</evidence>
<proteinExistence type="predicted"/>
<protein>
    <recommendedName>
        <fullName evidence="3">Dynamin family protein</fullName>
    </recommendedName>
</protein>
<dbReference type="RefSeq" id="WP_169264540.1">
    <property type="nucleotide sequence ID" value="NZ_QMEC01000026.1"/>
</dbReference>
<name>A0ABX1M5X7_9CYAN</name>
<dbReference type="EMBL" id="QMEC01000026">
    <property type="protein sequence ID" value="NMF62941.1"/>
    <property type="molecule type" value="Genomic_DNA"/>
</dbReference>
<evidence type="ECO:0000313" key="2">
    <source>
        <dbReference type="Proteomes" id="UP000762253"/>
    </source>
</evidence>
<organism evidence="1 2">
    <name type="scientific">Brasilonema octagenarum UFV-OR1</name>
    <dbReference type="NCBI Taxonomy" id="417115"/>
    <lineage>
        <taxon>Bacteria</taxon>
        <taxon>Bacillati</taxon>
        <taxon>Cyanobacteriota</taxon>
        <taxon>Cyanophyceae</taxon>
        <taxon>Nostocales</taxon>
        <taxon>Scytonemataceae</taxon>
        <taxon>Brasilonema</taxon>
        <taxon>Octagenarum group</taxon>
    </lineage>
</organism>
<dbReference type="Gene3D" id="3.40.50.300">
    <property type="entry name" value="P-loop containing nucleotide triphosphate hydrolases"/>
    <property type="match status" value="1"/>
</dbReference>
<dbReference type="InterPro" id="IPR027417">
    <property type="entry name" value="P-loop_NTPase"/>
</dbReference>
<gene>
    <name evidence="1" type="ORF">DP115_09200</name>
</gene>
<reference evidence="1 2" key="1">
    <citation type="submission" date="2018-06" db="EMBL/GenBank/DDBJ databases">
        <title>Comparative genomics of Brasilonema spp. strains.</title>
        <authorList>
            <person name="Alvarenga D.O."/>
            <person name="Fiore M.F."/>
            <person name="Varani A.M."/>
        </authorList>
    </citation>
    <scope>NUCLEOTIDE SEQUENCE [LARGE SCALE GENOMIC DNA]</scope>
    <source>
        <strain evidence="1 2">UFV-OR1</strain>
    </source>
</reference>
<sequence length="742" mass="84624">MRSRAEQVASIIEHRSRYLPNKIATVEKELQARASALYNLETHQQVLLQENANTQASEYLKAINFADIQKRITSELFVLSKLKSRFSRNTLNIGVVGLMGQGKSTLLKSLSGLSDQEIPAYEGAACTAVRSLVCNKEGSVEVRVILHSEKTFLEEVILPYYKSLKLKPEPGTLDEFARASLPAQMPVGATDEAVYKHLRYDYFQNLEYYRHLIVTGAEPAEVAIAPEEVAEYVRQKRNPQGELISYKHLAVREVNIFCPFENPDVGRIALVDIPGLGDSKLGDEKVMLDTLGRAVDVVLFITRPDPQRYQWRKVDTDLYDIAAQELNNLAGRAFMVVNHSQRTQNLNACIALKDTLQMQVVSCEIADCSNPEDANQVFDRILNYLAEHILEIDQEYARQSQERLMKIQQDIDLIIQAAQKVFSATDSDLSTLIDDQYDDLFGTDQDGWWREITIAFQELRFEFAKGCQLPSKSLESSVEKVYKTCKANAGILTANNPEAEIEKQIKASNPMKAYADYRDLLRTLLSDHFSHLDEGLKESTQEVKARVAEILITVGQLGVLGNSLEDWEFIQAFRELLEREHSDLKRLQQGFRIISNFELSYSGLIEPQIYQNLVELSNIQLTDEDSKDVTLKVGQSTTADLILNALQIDYDRTVARIKAALEELLYQPSIAAYALIEKFIDNIIYHKEAQKDWKKFLRRVRAKVWAEEIGKLEQEQQRQQDWLNSVKRLKEVNRVETIQFLT</sequence>
<dbReference type="SUPFAM" id="SSF52540">
    <property type="entry name" value="P-loop containing nucleoside triphosphate hydrolases"/>
    <property type="match status" value="1"/>
</dbReference>
<accession>A0ABX1M5X7</accession>
<comment type="caution">
    <text evidence="1">The sequence shown here is derived from an EMBL/GenBank/DDBJ whole genome shotgun (WGS) entry which is preliminary data.</text>
</comment>
<keyword evidence="2" id="KW-1185">Reference proteome</keyword>